<organism evidence="2 4">
    <name type="scientific">Legionella birminghamensis</name>
    <dbReference type="NCBI Taxonomy" id="28083"/>
    <lineage>
        <taxon>Bacteria</taxon>
        <taxon>Pseudomonadati</taxon>
        <taxon>Pseudomonadota</taxon>
        <taxon>Gammaproteobacteria</taxon>
        <taxon>Legionellales</taxon>
        <taxon>Legionellaceae</taxon>
        <taxon>Legionella</taxon>
    </lineage>
</organism>
<reference evidence="1 3" key="1">
    <citation type="submission" date="2015-11" db="EMBL/GenBank/DDBJ databases">
        <title>Genomic analysis of 38 Legionella species identifies large and diverse effector repertoires.</title>
        <authorList>
            <person name="Burstein D."/>
            <person name="Amaro F."/>
            <person name="Zusman T."/>
            <person name="Lifshitz Z."/>
            <person name="Cohen O."/>
            <person name="Gilbert J.A."/>
            <person name="Pupko T."/>
            <person name="Shuman H.A."/>
            <person name="Segal G."/>
        </authorList>
    </citation>
    <scope>NUCLEOTIDE SEQUENCE [LARGE SCALE GENOMIC DNA]</scope>
    <source>
        <strain evidence="1 3">CDC#1407-AL-14</strain>
    </source>
</reference>
<dbReference type="GO" id="GO:0032196">
    <property type="term" value="P:transposition"/>
    <property type="evidence" value="ECO:0007669"/>
    <property type="project" value="TreeGrafter"/>
</dbReference>
<accession>A0A378IAT3</accession>
<dbReference type="EMBL" id="LNXT01000015">
    <property type="protein sequence ID" value="KTC72538.1"/>
    <property type="molecule type" value="Genomic_DNA"/>
</dbReference>
<gene>
    <name evidence="1" type="ORF">Lbir_1313</name>
    <name evidence="2" type="ORF">NCTC12437_01932</name>
</gene>
<dbReference type="Proteomes" id="UP000054735">
    <property type="component" value="Unassembled WGS sequence"/>
</dbReference>
<dbReference type="PANTHER" id="PTHR10948:SF23">
    <property type="entry name" value="TRANSPOSASE INSI FOR INSERTION SEQUENCE ELEMENT IS30A-RELATED"/>
    <property type="match status" value="1"/>
</dbReference>
<dbReference type="InterPro" id="IPR051917">
    <property type="entry name" value="Transposase-Integrase"/>
</dbReference>
<name>A0A378IAT3_9GAMM</name>
<dbReference type="PANTHER" id="PTHR10948">
    <property type="entry name" value="TRANSPOSASE"/>
    <property type="match status" value="1"/>
</dbReference>
<evidence type="ECO:0000313" key="4">
    <source>
        <dbReference type="Proteomes" id="UP000255066"/>
    </source>
</evidence>
<dbReference type="Proteomes" id="UP000255066">
    <property type="component" value="Unassembled WGS sequence"/>
</dbReference>
<dbReference type="GO" id="GO:0004803">
    <property type="term" value="F:transposase activity"/>
    <property type="evidence" value="ECO:0007669"/>
    <property type="project" value="TreeGrafter"/>
</dbReference>
<evidence type="ECO:0000313" key="3">
    <source>
        <dbReference type="Proteomes" id="UP000054735"/>
    </source>
</evidence>
<evidence type="ECO:0000313" key="2">
    <source>
        <dbReference type="EMBL" id="STX32153.1"/>
    </source>
</evidence>
<evidence type="ECO:0000313" key="1">
    <source>
        <dbReference type="EMBL" id="KTC72538.1"/>
    </source>
</evidence>
<protein>
    <submittedName>
        <fullName evidence="2">IS30B/C/D transposase</fullName>
    </submittedName>
</protein>
<dbReference type="AlphaFoldDB" id="A0A378IAT3"/>
<keyword evidence="3" id="KW-1185">Reference proteome</keyword>
<reference evidence="2 4" key="2">
    <citation type="submission" date="2018-06" db="EMBL/GenBank/DDBJ databases">
        <authorList>
            <consortium name="Pathogen Informatics"/>
            <person name="Doyle S."/>
        </authorList>
    </citation>
    <scope>NUCLEOTIDE SEQUENCE [LARGE SCALE GENOMIC DNA]</scope>
    <source>
        <strain evidence="2 4">NCTC12437</strain>
    </source>
</reference>
<proteinExistence type="predicted"/>
<sequence length="74" mass="8714">MSKFFTSDFSEHNENMNGGLRRYLSKNAKIELMTQQGLDLIADQMNRCPRKCIGHKTPKELYIQQYKNVCRTWG</sequence>
<dbReference type="GO" id="GO:0005829">
    <property type="term" value="C:cytosol"/>
    <property type="evidence" value="ECO:0007669"/>
    <property type="project" value="TreeGrafter"/>
</dbReference>
<dbReference type="EMBL" id="UGNW01000001">
    <property type="protein sequence ID" value="STX32153.1"/>
    <property type="molecule type" value="Genomic_DNA"/>
</dbReference>